<keyword evidence="4 7" id="KW-0520">NAD</keyword>
<keyword evidence="11" id="KW-0460">Magnesium</keyword>
<organism evidence="14 15">
    <name type="scientific">Staphylococcus aureus subsp. aureus MN8</name>
    <dbReference type="NCBI Taxonomy" id="548470"/>
    <lineage>
        <taxon>Bacteria</taxon>
        <taxon>Bacillati</taxon>
        <taxon>Bacillota</taxon>
        <taxon>Bacilli</taxon>
        <taxon>Bacillales</taxon>
        <taxon>Staphylococcaceae</taxon>
        <taxon>Staphylococcus</taxon>
    </lineage>
</organism>
<dbReference type="InterPro" id="IPR008143">
    <property type="entry name" value="Ala_DH/PNT_CS2"/>
</dbReference>
<feature type="binding site" evidence="11">
    <location>
        <position position="336"/>
    </location>
    <ligand>
        <name>Mg(2+)</name>
        <dbReference type="ChEBI" id="CHEBI:18420"/>
    </ligand>
</feature>
<evidence type="ECO:0000256" key="10">
    <source>
        <dbReference type="PIRSR" id="PIRSR000183-3"/>
    </source>
</evidence>
<dbReference type="PROSITE" id="PS00836">
    <property type="entry name" value="ALADH_PNT_1"/>
    <property type="match status" value="1"/>
</dbReference>
<dbReference type="Proteomes" id="UP000003455">
    <property type="component" value="Chromosome"/>
</dbReference>
<dbReference type="InterPro" id="IPR008142">
    <property type="entry name" value="AlaDH/PNT_CS1"/>
</dbReference>
<dbReference type="GO" id="GO:0005886">
    <property type="term" value="C:plasma membrane"/>
    <property type="evidence" value="ECO:0007669"/>
    <property type="project" value="TreeGrafter"/>
</dbReference>
<dbReference type="SMART" id="SM01002">
    <property type="entry name" value="AlaDh_PNT_C"/>
    <property type="match status" value="1"/>
</dbReference>
<feature type="binding site" evidence="10">
    <location>
        <position position="233"/>
    </location>
    <ligand>
        <name>NAD(+)</name>
        <dbReference type="ChEBI" id="CHEBI:57540"/>
    </ligand>
</feature>
<dbReference type="EC" id="1.4.1.1" evidence="7"/>
<dbReference type="InterPro" id="IPR007698">
    <property type="entry name" value="AlaDH/PNT_NAD(H)-bd"/>
</dbReference>
<accession>A0A0E1X7U0</accession>
<dbReference type="InterPro" id="IPR008141">
    <property type="entry name" value="Ala_DH"/>
</dbReference>
<dbReference type="PANTHER" id="PTHR42795:SF1">
    <property type="entry name" value="ALANINE DEHYDROGENASE"/>
    <property type="match status" value="1"/>
</dbReference>
<comment type="catalytic activity">
    <reaction evidence="5 7">
        <text>L-alanine + NAD(+) + H2O = pyruvate + NH4(+) + NADH + H(+)</text>
        <dbReference type="Rhea" id="RHEA:18405"/>
        <dbReference type="ChEBI" id="CHEBI:15361"/>
        <dbReference type="ChEBI" id="CHEBI:15377"/>
        <dbReference type="ChEBI" id="CHEBI:15378"/>
        <dbReference type="ChEBI" id="CHEBI:28938"/>
        <dbReference type="ChEBI" id="CHEBI:57540"/>
        <dbReference type="ChEBI" id="CHEBI:57945"/>
        <dbReference type="ChEBI" id="CHEBI:57972"/>
        <dbReference type="EC" id="1.4.1.1"/>
    </reaction>
</comment>
<dbReference type="SUPFAM" id="SSF51735">
    <property type="entry name" value="NAD(P)-binding Rossmann-fold domains"/>
    <property type="match status" value="1"/>
</dbReference>
<dbReference type="SUPFAM" id="SSF52283">
    <property type="entry name" value="Formate/glycerate dehydrogenase catalytic domain-like"/>
    <property type="match status" value="1"/>
</dbReference>
<feature type="binding site" evidence="10">
    <location>
        <position position="215"/>
    </location>
    <ligand>
        <name>NAD(+)</name>
        <dbReference type="ChEBI" id="CHEBI:57540"/>
    </ligand>
</feature>
<dbReference type="NCBIfam" id="TIGR00518">
    <property type="entry name" value="alaDH"/>
    <property type="match status" value="1"/>
</dbReference>
<feature type="domain" description="Alanine dehydrogenase/pyridine nucleotide transhydrogenase NAD(H)-binding" evidence="12">
    <location>
        <begin position="158"/>
        <end position="310"/>
    </location>
</feature>
<feature type="binding site" evidence="9">
    <location>
        <position position="27"/>
    </location>
    <ligand>
        <name>substrate</name>
    </ligand>
</feature>
<keyword evidence="11" id="KW-0479">Metal-binding</keyword>
<keyword evidence="3 7" id="KW-0560">Oxidoreductase</keyword>
<dbReference type="PANTHER" id="PTHR42795">
    <property type="entry name" value="ALANINE DEHYDROGENASE"/>
    <property type="match status" value="1"/>
</dbReference>
<evidence type="ECO:0000256" key="8">
    <source>
        <dbReference type="PIRSR" id="PIRSR000183-1"/>
    </source>
</evidence>
<dbReference type="Gene3D" id="3.40.50.720">
    <property type="entry name" value="NAD(P)-binding Rossmann-like Domain"/>
    <property type="match status" value="2"/>
</dbReference>
<evidence type="ECO:0000256" key="7">
    <source>
        <dbReference type="PIRNR" id="PIRNR000183"/>
    </source>
</evidence>
<proteinExistence type="inferred from homology"/>
<feature type="binding site" evidence="9">
    <location>
        <position position="85"/>
    </location>
    <ligand>
        <name>substrate</name>
    </ligand>
</feature>
<dbReference type="InterPro" id="IPR036291">
    <property type="entry name" value="NAD(P)-bd_dom_sf"/>
</dbReference>
<dbReference type="InterPro" id="IPR007886">
    <property type="entry name" value="AlaDH/PNT_N"/>
</dbReference>
<dbReference type="Pfam" id="PF05222">
    <property type="entry name" value="AlaDh_PNT_N"/>
    <property type="match status" value="1"/>
</dbReference>
<sequence>MKLFTNERGVLQMLVAVVKELKQGEGRVACTPENVRKLTDAGHKVIVEKNAGIGSGFSNDMYEKEGAKIVTHEQAWEADLVIKVKEPHESEYQYFKKNQIIWGFLHLASSKEIVEKMQEVGVTAISGETIIKNGKAELLAPMSAIAGQRSAIMGAYYSEAQHGGQGTLVTGVHENVDIPGSTYVIFGGGVAATNAANVALGLNAKVIIIELNDDRIKYLEDMYAEKDVTVVKSTPENLAEQIKKADVFISTILIPGAKPPKLVTREMVKSMKKGSVLIDIAIDQGGTIETIRPTTISDPVYEEEGVIHYGVPNQPGAVPRTSTMALAQGNIDYILEICDKGLEQAIKDNEALSTGVNIYQGQVTNQGLATSHDLDYKEILNVIE</sequence>
<evidence type="ECO:0000313" key="15">
    <source>
        <dbReference type="Proteomes" id="UP000003455"/>
    </source>
</evidence>
<evidence type="ECO:0000256" key="5">
    <source>
        <dbReference type="ARBA" id="ARBA00049277"/>
    </source>
</evidence>
<comment type="caution">
    <text evidence="14">The sequence shown here is derived from an EMBL/GenBank/DDBJ whole genome shotgun (WGS) entry which is preliminary data.</text>
</comment>
<comment type="cofactor">
    <cofactor evidence="11">
        <name>Mg(2+)</name>
        <dbReference type="ChEBI" id="CHEBI:18420"/>
    </cofactor>
    <text evidence="11">Binds 1 Mg(2+) ion per subunit.</text>
</comment>
<evidence type="ECO:0000256" key="9">
    <source>
        <dbReference type="PIRSR" id="PIRSR000183-2"/>
    </source>
</evidence>
<name>A0A0E1X7U0_STAAU</name>
<protein>
    <recommendedName>
        <fullName evidence="7">Alanine dehydrogenase</fullName>
        <ecNumber evidence="7">1.4.1.1</ecNumber>
    </recommendedName>
</protein>
<dbReference type="CDD" id="cd05305">
    <property type="entry name" value="L-AlaDH"/>
    <property type="match status" value="1"/>
</dbReference>
<feature type="active site" description="Proton donor/acceptor" evidence="8">
    <location>
        <position position="283"/>
    </location>
</feature>
<dbReference type="EMBL" id="ACJA02000004">
    <property type="protein sequence ID" value="EFH94685.1"/>
    <property type="molecule type" value="Genomic_DNA"/>
</dbReference>
<feature type="active site" description="Proton donor/acceptor" evidence="8">
    <location>
        <position position="106"/>
    </location>
</feature>
<feature type="binding site" evidence="10">
    <location>
        <position position="143"/>
    </location>
    <ligand>
        <name>NAD(+)</name>
        <dbReference type="ChEBI" id="CHEBI:57540"/>
    </ligand>
</feature>
<reference evidence="14 15" key="1">
    <citation type="submission" date="2010-05" db="EMBL/GenBank/DDBJ databases">
        <authorList>
            <person name="Muzny D."/>
            <person name="Qin X."/>
            <person name="Buhay C."/>
            <person name="Dugan-Rocha S."/>
            <person name="Ding Y."/>
            <person name="Chen G."/>
            <person name="Hawes A."/>
            <person name="Holder M."/>
            <person name="Jhangiani S."/>
            <person name="Johnson A."/>
            <person name="Khan Z."/>
            <person name="Li Z."/>
            <person name="Liu W."/>
            <person name="Liu X."/>
            <person name="Perez L."/>
            <person name="Shen H."/>
            <person name="Wang Q."/>
            <person name="Watt J."/>
            <person name="Xi L."/>
            <person name="Xin Y."/>
            <person name="Zhou J."/>
            <person name="Deng J."/>
            <person name="Jiang H."/>
            <person name="Liu Y."/>
            <person name="Qu J."/>
            <person name="Song X.-Z."/>
            <person name="Zhang L."/>
            <person name="Villasana D."/>
            <person name="Johnson A."/>
            <person name="Liu J."/>
            <person name="Liyanage D."/>
            <person name="Lorensuhewa L."/>
            <person name="Robinson T."/>
            <person name="Song A."/>
            <person name="Song B.-B."/>
            <person name="Dinh H."/>
            <person name="Thornton R."/>
            <person name="Coyle M."/>
            <person name="Francisco L."/>
            <person name="Jackson L."/>
            <person name="Javaid M."/>
            <person name="Korchina V."/>
            <person name="Kovar C."/>
            <person name="Mata R."/>
            <person name="Mathew T."/>
            <person name="Ngo R."/>
            <person name="Nguyen L."/>
            <person name="Nguyen N."/>
            <person name="Okwuonu G."/>
            <person name="Ongeri F."/>
            <person name="Pham C."/>
            <person name="Simmons D."/>
            <person name="Wilczek-Boney K."/>
            <person name="Hale W."/>
            <person name="Jakkamsetti A."/>
            <person name="Pham P."/>
            <person name="Ruth R."/>
            <person name="San Lucas F."/>
            <person name="Warren J."/>
            <person name="Zhang J."/>
            <person name="Zhao Z."/>
            <person name="Zhou C."/>
            <person name="Zhu D."/>
            <person name="Lee S."/>
            <person name="Bess C."/>
            <person name="Blankenburg K."/>
            <person name="Forbes L."/>
            <person name="Fu Q."/>
            <person name="Gubbala S."/>
            <person name="Hirani K."/>
            <person name="Jayaseelan J.C."/>
            <person name="Lara F."/>
            <person name="Munidasa M."/>
            <person name="Palculict T."/>
            <person name="Patil S."/>
            <person name="Pu L.-L."/>
            <person name="Saada N."/>
            <person name="Tang L."/>
            <person name="Weissenberger G."/>
            <person name="Zhu Y."/>
            <person name="Hemphill L."/>
            <person name="Shang Y."/>
            <person name="Youmans B."/>
            <person name="Ayvaz T."/>
            <person name="Ross M."/>
            <person name="Santibanez J."/>
            <person name="Aqrawi P."/>
            <person name="Gross S."/>
            <person name="Joshi V."/>
            <person name="Fowler G."/>
            <person name="Nazareth L."/>
            <person name="Reid J."/>
            <person name="Worley K."/>
            <person name="Petrosino J."/>
            <person name="Highlander S."/>
            <person name="Gibbs R."/>
        </authorList>
    </citation>
    <scope>NUCLEOTIDE SEQUENCE [LARGE SCALE GENOMIC DNA]</scope>
    <source>
        <strain evidence="14 15">MN8</strain>
    </source>
</reference>
<evidence type="ECO:0000256" key="4">
    <source>
        <dbReference type="ARBA" id="ARBA00023027"/>
    </source>
</evidence>
<dbReference type="Pfam" id="PF01262">
    <property type="entry name" value="AlaDh_PNT_C"/>
    <property type="match status" value="1"/>
</dbReference>
<evidence type="ECO:0000259" key="13">
    <source>
        <dbReference type="SMART" id="SM01003"/>
    </source>
</evidence>
<dbReference type="SMART" id="SM01003">
    <property type="entry name" value="AlaDh_PNT_N"/>
    <property type="match status" value="1"/>
</dbReference>
<feature type="binding site" evidence="10">
    <location>
        <begin position="252"/>
        <end position="253"/>
    </location>
    <ligand>
        <name>NAD(+)</name>
        <dbReference type="ChEBI" id="CHEBI:57540"/>
    </ligand>
</feature>
<feature type="binding site" evidence="10">
    <location>
        <begin position="280"/>
        <end position="283"/>
    </location>
    <ligand>
        <name>NAD(+)</name>
        <dbReference type="ChEBI" id="CHEBI:57540"/>
    </ligand>
</feature>
<evidence type="ECO:0000313" key="14">
    <source>
        <dbReference type="EMBL" id="EFH94685.1"/>
    </source>
</evidence>
<evidence type="ECO:0000256" key="3">
    <source>
        <dbReference type="ARBA" id="ARBA00023002"/>
    </source>
</evidence>
<dbReference type="HOGENOM" id="CLU_003376_3_0_9"/>
<dbReference type="PROSITE" id="PS00837">
    <property type="entry name" value="ALADH_PNT_2"/>
    <property type="match status" value="1"/>
</dbReference>
<comment type="function">
    <text evidence="6 7">May play a role in cell wall synthesis as L-alanine is an important constituent of the peptidoglycan layer.</text>
</comment>
<dbReference type="AlphaFoldDB" id="A0A0E1X7U0"/>
<dbReference type="GO" id="GO:0000286">
    <property type="term" value="F:alanine dehydrogenase activity"/>
    <property type="evidence" value="ECO:0007669"/>
    <property type="project" value="UniProtKB-UniRule"/>
</dbReference>
<dbReference type="FunFam" id="3.40.50.720:FF:000433">
    <property type="entry name" value="Alanine dehydrogenase 1"/>
    <property type="match status" value="1"/>
</dbReference>
<comment type="pathway">
    <text evidence="1 7">Amino-acid degradation; L-alanine degradation via dehydrogenase pathway; NH(3) and pyruvate from L-alanine: step 1/1.</text>
</comment>
<evidence type="ECO:0000256" key="6">
    <source>
        <dbReference type="ARBA" id="ARBA00056662"/>
    </source>
</evidence>
<comment type="similarity">
    <text evidence="2 7">Belongs to the AlaDH/PNT family.</text>
</comment>
<dbReference type="GO" id="GO:0046872">
    <property type="term" value="F:metal ion binding"/>
    <property type="evidence" value="ECO:0007669"/>
    <property type="project" value="UniProtKB-KW"/>
</dbReference>
<evidence type="ECO:0000256" key="2">
    <source>
        <dbReference type="ARBA" id="ARBA00005689"/>
    </source>
</evidence>
<dbReference type="PIRSF" id="PIRSF000183">
    <property type="entry name" value="Alanine_dh"/>
    <property type="match status" value="1"/>
</dbReference>
<feature type="binding site" evidence="10">
    <location>
        <position position="292"/>
    </location>
    <ligand>
        <name>NAD(+)</name>
        <dbReference type="ChEBI" id="CHEBI:57540"/>
    </ligand>
</feature>
<dbReference type="GO" id="GO:0042853">
    <property type="term" value="P:L-alanine catabolic process"/>
    <property type="evidence" value="ECO:0007669"/>
    <property type="project" value="UniProtKB-UniPathway"/>
</dbReference>
<evidence type="ECO:0000259" key="12">
    <source>
        <dbReference type="SMART" id="SM01002"/>
    </source>
</evidence>
<keyword evidence="10" id="KW-0547">Nucleotide-binding</keyword>
<evidence type="ECO:0000256" key="1">
    <source>
        <dbReference type="ARBA" id="ARBA00005206"/>
    </source>
</evidence>
<dbReference type="GO" id="GO:0000166">
    <property type="term" value="F:nucleotide binding"/>
    <property type="evidence" value="ECO:0007669"/>
    <property type="project" value="UniProtKB-KW"/>
</dbReference>
<gene>
    <name evidence="14" type="primary">ald</name>
    <name evidence="14" type="ORF">HMPREF0769_12306</name>
</gene>
<dbReference type="UniPathway" id="UPA00527">
    <property type="reaction ID" value="UER00585"/>
</dbReference>
<evidence type="ECO:0000256" key="11">
    <source>
        <dbReference type="PIRSR" id="PIRSR000183-4"/>
    </source>
</evidence>
<feature type="domain" description="Alanine dehydrogenase/pyridine nucleotide transhydrogenase N-terminal" evidence="13">
    <location>
        <begin position="16"/>
        <end position="146"/>
    </location>
</feature>